<sequence>MDKKNALDENTVLLYQDETHIRAYQSLRATWSQSGIQKQVPTYGHHAYVTVFGTVQVGTGKIVTSIASEGKKEQFLAFLQLLLEEYKGKFIILVIDGAPIHRSQLVQTFLEEHKEELMPFRLPPYSPDLNPIERLWKWLKEQVIANKFHPTKSSIEEAVTSFLTEVSATPAAVLQRLGIH</sequence>
<dbReference type="EMBL" id="JARULN010000053">
    <property type="protein sequence ID" value="MDG5755679.1"/>
    <property type="molecule type" value="Genomic_DNA"/>
</dbReference>
<dbReference type="Pfam" id="PF13358">
    <property type="entry name" value="DDE_3"/>
    <property type="match status" value="1"/>
</dbReference>
<dbReference type="NCBIfam" id="NF033545">
    <property type="entry name" value="transpos_IS630"/>
    <property type="match status" value="1"/>
</dbReference>
<evidence type="ECO:0000259" key="1">
    <source>
        <dbReference type="Pfam" id="PF13358"/>
    </source>
</evidence>
<comment type="caution">
    <text evidence="2">The sequence shown here is derived from an EMBL/GenBank/DDBJ whole genome shotgun (WGS) entry which is preliminary data.</text>
</comment>
<reference evidence="2 3" key="1">
    <citation type="submission" date="2023-04" db="EMBL/GenBank/DDBJ databases">
        <title>Ectobacillus antri isolated from activated sludge.</title>
        <authorList>
            <person name="Yan P."/>
            <person name="Liu X."/>
        </authorList>
    </citation>
    <scope>NUCLEOTIDE SEQUENCE [LARGE SCALE GENOMIC DNA]</scope>
    <source>
        <strain evidence="2 3">C18H</strain>
    </source>
</reference>
<feature type="domain" description="Tc1-like transposase DDE" evidence="1">
    <location>
        <begin position="13"/>
        <end position="154"/>
    </location>
</feature>
<dbReference type="Proteomes" id="UP001218246">
    <property type="component" value="Unassembled WGS sequence"/>
</dbReference>
<evidence type="ECO:0000313" key="2">
    <source>
        <dbReference type="EMBL" id="MDG5755679.1"/>
    </source>
</evidence>
<dbReference type="InterPro" id="IPR047655">
    <property type="entry name" value="Transpos_IS630-like"/>
</dbReference>
<dbReference type="PANTHER" id="PTHR46564">
    <property type="entry name" value="TRANSPOSASE"/>
    <property type="match status" value="1"/>
</dbReference>
<dbReference type="InterPro" id="IPR038717">
    <property type="entry name" value="Tc1-like_DDE_dom"/>
</dbReference>
<proteinExistence type="predicted"/>
<dbReference type="InterPro" id="IPR036397">
    <property type="entry name" value="RNaseH_sf"/>
</dbReference>
<evidence type="ECO:0000313" key="3">
    <source>
        <dbReference type="Proteomes" id="UP001218246"/>
    </source>
</evidence>
<dbReference type="RefSeq" id="WP_278335645.1">
    <property type="nucleotide sequence ID" value="NZ_JARULN010000053.1"/>
</dbReference>
<keyword evidence="3" id="KW-1185">Reference proteome</keyword>
<organism evidence="2 3">
    <name type="scientific">Ectobacillus antri</name>
    <dbReference type="NCBI Taxonomy" id="2486280"/>
    <lineage>
        <taxon>Bacteria</taxon>
        <taxon>Bacillati</taxon>
        <taxon>Bacillota</taxon>
        <taxon>Bacilli</taxon>
        <taxon>Bacillales</taxon>
        <taxon>Bacillaceae</taxon>
        <taxon>Ectobacillus</taxon>
    </lineage>
</organism>
<protein>
    <submittedName>
        <fullName evidence="2">IS630 family transposase</fullName>
    </submittedName>
</protein>
<dbReference type="Gene3D" id="3.30.420.10">
    <property type="entry name" value="Ribonuclease H-like superfamily/Ribonuclease H"/>
    <property type="match status" value="1"/>
</dbReference>
<accession>A0ABT6H8S1</accession>
<dbReference type="PANTHER" id="PTHR46564:SF1">
    <property type="entry name" value="TRANSPOSASE"/>
    <property type="match status" value="1"/>
</dbReference>
<name>A0ABT6H8S1_9BACI</name>
<dbReference type="InterPro" id="IPR012337">
    <property type="entry name" value="RNaseH-like_sf"/>
</dbReference>
<dbReference type="SUPFAM" id="SSF53098">
    <property type="entry name" value="Ribonuclease H-like"/>
    <property type="match status" value="1"/>
</dbReference>
<gene>
    <name evidence="2" type="ORF">P6P90_17535</name>
</gene>